<evidence type="ECO:0000256" key="6">
    <source>
        <dbReference type="ARBA" id="ARBA00022679"/>
    </source>
</evidence>
<feature type="binding site" evidence="10">
    <location>
        <position position="89"/>
    </location>
    <ligand>
        <name>[4Fe-4S] cluster</name>
        <dbReference type="ChEBI" id="CHEBI:49883"/>
    </ligand>
</feature>
<feature type="binding site" evidence="10">
    <location>
        <position position="27"/>
    </location>
    <ligand>
        <name>iminosuccinate</name>
        <dbReference type="ChEBI" id="CHEBI:77875"/>
    </ligand>
</feature>
<evidence type="ECO:0000256" key="3">
    <source>
        <dbReference type="ARBA" id="ARBA00022485"/>
    </source>
</evidence>
<dbReference type="GO" id="GO:0005737">
    <property type="term" value="C:cytoplasm"/>
    <property type="evidence" value="ECO:0007669"/>
    <property type="project" value="UniProtKB-SubCell"/>
</dbReference>
<name>A0A7K4P1G9_9ARCH</name>
<keyword evidence="8 10" id="KW-0408">Iron</keyword>
<dbReference type="NCBIfam" id="TIGR00550">
    <property type="entry name" value="nadA"/>
    <property type="match status" value="1"/>
</dbReference>
<evidence type="ECO:0000256" key="1">
    <source>
        <dbReference type="ARBA" id="ARBA00005065"/>
    </source>
</evidence>
<keyword evidence="7 10" id="KW-0479">Metal-binding</keyword>
<dbReference type="HAMAP" id="MF_00568">
    <property type="entry name" value="NadA_type2"/>
    <property type="match status" value="1"/>
</dbReference>
<keyword evidence="5 10" id="KW-0662">Pyridine nucleotide biosynthesis</keyword>
<dbReference type="AlphaFoldDB" id="A0A7K4P1G9"/>
<evidence type="ECO:0000256" key="4">
    <source>
        <dbReference type="ARBA" id="ARBA00022490"/>
    </source>
</evidence>
<dbReference type="SUPFAM" id="SSF142754">
    <property type="entry name" value="NadA-like"/>
    <property type="match status" value="1"/>
</dbReference>
<evidence type="ECO:0000256" key="7">
    <source>
        <dbReference type="ARBA" id="ARBA00022723"/>
    </source>
</evidence>
<comment type="catalytic activity">
    <reaction evidence="10">
        <text>iminosuccinate + dihydroxyacetone phosphate = quinolinate + phosphate + 2 H2O + H(+)</text>
        <dbReference type="Rhea" id="RHEA:25888"/>
        <dbReference type="ChEBI" id="CHEBI:15377"/>
        <dbReference type="ChEBI" id="CHEBI:15378"/>
        <dbReference type="ChEBI" id="CHEBI:29959"/>
        <dbReference type="ChEBI" id="CHEBI:43474"/>
        <dbReference type="ChEBI" id="CHEBI:57642"/>
        <dbReference type="ChEBI" id="CHEBI:77875"/>
        <dbReference type="EC" id="2.5.1.72"/>
    </reaction>
</comment>
<sequence length="318" mass="35561">MLVQQASKLKDEIMKLKKEKDVVILAHNYQIPDVQDVADFTGDSLGLSKQAAKVEQKTILFCGVRFMAETAAIISPEKKVLLPDLEAGCSLSDSITVDELQNWKKQHPSAIVVGYVNTTAEIKAELDYCCTSSNAVNVVNSIPEDKEILFLPDMFLGSYVAKMTGRKNMRIWAGECHVHAGITPEDINKKLDSMKDAEFVIHPECGCTTSMIYDVADGSYDNKKVSILSTEGMLKHIHESKSKNFVVATETGILYRMRKQNPGKTFIPASEKAECQYMKMITLEKVYDALVNERYLVTVPKEIADKARLAINRMLEIK</sequence>
<comment type="subcellular location">
    <subcellularLocation>
        <location evidence="10">Cytoplasm</location>
    </subcellularLocation>
</comment>
<gene>
    <name evidence="10 11" type="primary">nadA</name>
    <name evidence="11" type="ORF">HX852_04340</name>
</gene>
<accession>A0A7K4P1G9</accession>
<feature type="binding site" evidence="10">
    <location>
        <begin position="115"/>
        <end position="117"/>
    </location>
    <ligand>
        <name>iminosuccinate</name>
        <dbReference type="ChEBI" id="CHEBI:77875"/>
    </ligand>
</feature>
<feature type="binding site" evidence="10">
    <location>
        <position position="132"/>
    </location>
    <ligand>
        <name>iminosuccinate</name>
        <dbReference type="ChEBI" id="CHEBI:77875"/>
    </ligand>
</feature>
<dbReference type="GO" id="GO:0046872">
    <property type="term" value="F:metal ion binding"/>
    <property type="evidence" value="ECO:0007669"/>
    <property type="project" value="UniProtKB-KW"/>
</dbReference>
<dbReference type="FunFam" id="3.40.50.10800:FF:000007">
    <property type="entry name" value="Quinolinate synthase A"/>
    <property type="match status" value="1"/>
</dbReference>
<feature type="binding site" evidence="10">
    <location>
        <position position="176"/>
    </location>
    <ligand>
        <name>[4Fe-4S] cluster</name>
        <dbReference type="ChEBI" id="CHEBI:49883"/>
    </ligand>
</feature>
<dbReference type="GO" id="GO:0034628">
    <property type="term" value="P:'de novo' NAD+ biosynthetic process from L-aspartate"/>
    <property type="evidence" value="ECO:0007669"/>
    <property type="project" value="TreeGrafter"/>
</dbReference>
<dbReference type="Gene3D" id="3.40.50.10800">
    <property type="entry name" value="NadA-like"/>
    <property type="match status" value="3"/>
</dbReference>
<comment type="function">
    <text evidence="10">Catalyzes the condensation of iminoaspartate with dihydroxyacetone phosphate to form quinolinate.</text>
</comment>
<dbReference type="GO" id="GO:0051539">
    <property type="term" value="F:4 iron, 4 sulfur cluster binding"/>
    <property type="evidence" value="ECO:0007669"/>
    <property type="project" value="UniProtKB-KW"/>
</dbReference>
<dbReference type="NCBIfam" id="NF006878">
    <property type="entry name" value="PRK09375.1-2"/>
    <property type="match status" value="1"/>
</dbReference>
<feature type="binding site" evidence="10">
    <location>
        <position position="44"/>
    </location>
    <ligand>
        <name>iminosuccinate</name>
        <dbReference type="ChEBI" id="CHEBI:77875"/>
    </ligand>
</feature>
<comment type="pathway">
    <text evidence="1 10">Cofactor biosynthesis; NAD(+) biosynthesis; quinolinate from iminoaspartate: step 1/1.</text>
</comment>
<dbReference type="PANTHER" id="PTHR30573:SF0">
    <property type="entry name" value="QUINOLINATE SYNTHASE, CHLOROPLASTIC"/>
    <property type="match status" value="1"/>
</dbReference>
<comment type="caution">
    <text evidence="11">The sequence shown here is derived from an EMBL/GenBank/DDBJ whole genome shotgun (WGS) entry which is preliminary data.</text>
</comment>
<reference evidence="11 12" key="1">
    <citation type="journal article" date="2019" name="Environ. Microbiol.">
        <title>Genomics insights into ecotype formation of ammonia-oxidizing archaea in the deep ocean.</title>
        <authorList>
            <person name="Wang Y."/>
            <person name="Huang J.M."/>
            <person name="Cui G.J."/>
            <person name="Nunoura T."/>
            <person name="Takaki Y."/>
            <person name="Li W.L."/>
            <person name="Li J."/>
            <person name="Gao Z.M."/>
            <person name="Takai K."/>
            <person name="Zhang A.Q."/>
            <person name="Stepanauskas R."/>
        </authorList>
    </citation>
    <scope>NUCLEOTIDE SEQUENCE [LARGE SCALE GENOMIC DNA]</scope>
    <source>
        <strain evidence="11 12">D1a</strain>
    </source>
</reference>
<evidence type="ECO:0000256" key="2">
    <source>
        <dbReference type="ARBA" id="ARBA00012669"/>
    </source>
</evidence>
<keyword evidence="4 10" id="KW-0963">Cytoplasm</keyword>
<dbReference type="EC" id="2.5.1.72" evidence="2 10"/>
<evidence type="ECO:0000256" key="9">
    <source>
        <dbReference type="ARBA" id="ARBA00023014"/>
    </source>
</evidence>
<dbReference type="NCBIfam" id="NF006879">
    <property type="entry name" value="PRK09375.1-4"/>
    <property type="match status" value="1"/>
</dbReference>
<evidence type="ECO:0000256" key="8">
    <source>
        <dbReference type="ARBA" id="ARBA00023004"/>
    </source>
</evidence>
<proteinExistence type="inferred from homology"/>
<comment type="cofactor">
    <cofactor evidence="10">
        <name>[4Fe-4S] cluster</name>
        <dbReference type="ChEBI" id="CHEBI:49883"/>
    </cofactor>
    <text evidence="10">Binds 1 [4Fe-4S] cluster per subunit.</text>
</comment>
<protein>
    <recommendedName>
        <fullName evidence="2 10">Quinolinate synthase</fullName>
        <ecNumber evidence="2 10">2.5.1.72</ecNumber>
    </recommendedName>
</protein>
<dbReference type="PANTHER" id="PTHR30573">
    <property type="entry name" value="QUINOLINATE SYNTHETASE A"/>
    <property type="match status" value="1"/>
</dbReference>
<organism evidence="11 12">
    <name type="scientific">Marine Group I thaumarchaeote</name>
    <dbReference type="NCBI Taxonomy" id="2511932"/>
    <lineage>
        <taxon>Archaea</taxon>
        <taxon>Nitrososphaerota</taxon>
        <taxon>Marine Group I</taxon>
    </lineage>
</organism>
<dbReference type="UniPathway" id="UPA00253">
    <property type="reaction ID" value="UER00327"/>
</dbReference>
<evidence type="ECO:0000256" key="5">
    <source>
        <dbReference type="ARBA" id="ARBA00022642"/>
    </source>
</evidence>
<dbReference type="Proteomes" id="UP000549797">
    <property type="component" value="Unassembled WGS sequence"/>
</dbReference>
<evidence type="ECO:0000313" key="11">
    <source>
        <dbReference type="EMBL" id="NWK08997.1"/>
    </source>
</evidence>
<keyword evidence="6 10" id="KW-0808">Transferase</keyword>
<dbReference type="Pfam" id="PF02445">
    <property type="entry name" value="NadA"/>
    <property type="match status" value="1"/>
</dbReference>
<dbReference type="InterPro" id="IPR036094">
    <property type="entry name" value="NadA_sf"/>
</dbReference>
<feature type="binding site" evidence="10">
    <location>
        <begin position="202"/>
        <end position="204"/>
    </location>
    <ligand>
        <name>iminosuccinate</name>
        <dbReference type="ChEBI" id="CHEBI:77875"/>
    </ligand>
</feature>
<evidence type="ECO:0000256" key="10">
    <source>
        <dbReference type="HAMAP-Rule" id="MF_00568"/>
    </source>
</evidence>
<comment type="similarity">
    <text evidence="10">Belongs to the quinolinate synthase family. Type 2 subfamily.</text>
</comment>
<keyword evidence="9 10" id="KW-0411">Iron-sulfur</keyword>
<dbReference type="InterPro" id="IPR023066">
    <property type="entry name" value="Quinolinate_synth_type2"/>
</dbReference>
<keyword evidence="3 10" id="KW-0004">4Fe-4S</keyword>
<dbReference type="InterPro" id="IPR003473">
    <property type="entry name" value="NadA"/>
</dbReference>
<evidence type="ECO:0000313" key="12">
    <source>
        <dbReference type="Proteomes" id="UP000549797"/>
    </source>
</evidence>
<feature type="binding site" evidence="10">
    <location>
        <position position="275"/>
    </location>
    <ligand>
        <name>[4Fe-4S] cluster</name>
        <dbReference type="ChEBI" id="CHEBI:49883"/>
    </ligand>
</feature>
<dbReference type="EMBL" id="JACATJ010000006">
    <property type="protein sequence ID" value="NWK08997.1"/>
    <property type="molecule type" value="Genomic_DNA"/>
</dbReference>
<feature type="binding site" evidence="10">
    <location>
        <position position="230"/>
    </location>
    <ligand>
        <name>iminosuccinate</name>
        <dbReference type="ChEBI" id="CHEBI:77875"/>
    </ligand>
</feature>
<dbReference type="GO" id="GO:0008987">
    <property type="term" value="F:quinolinate synthetase A activity"/>
    <property type="evidence" value="ECO:0007669"/>
    <property type="project" value="UniProtKB-UniRule"/>
</dbReference>